<gene>
    <name evidence="2" type="ORF">GRX66_19210</name>
</gene>
<dbReference type="EMBL" id="WUUU01000349">
    <property type="protein sequence ID" value="MXR22597.1"/>
    <property type="molecule type" value="Genomic_DNA"/>
</dbReference>
<feature type="compositionally biased region" description="Acidic residues" evidence="1">
    <location>
        <begin position="76"/>
        <end position="87"/>
    </location>
</feature>
<comment type="caution">
    <text evidence="2">The sequence shown here is derived from an EMBL/GenBank/DDBJ whole genome shotgun (WGS) entry which is preliminary data.</text>
</comment>
<feature type="region of interest" description="Disordered" evidence="1">
    <location>
        <begin position="66"/>
        <end position="87"/>
    </location>
</feature>
<keyword evidence="3" id="KW-1185">Reference proteome</keyword>
<dbReference type="Pfam" id="PF23957">
    <property type="entry name" value="DUF7286"/>
    <property type="match status" value="1"/>
</dbReference>
<dbReference type="AlphaFoldDB" id="A0A6B0SMZ2"/>
<sequence length="87" mass="8943">MSVEGSWAEFTVHAAGGSPVGPGDGPAYVREDDPVAFDVDGDGNPERVGRNERLSFEVDATVGVMVPAGPRGVGDVDGDADEQSPGW</sequence>
<protein>
    <submittedName>
        <fullName evidence="2">Uncharacterized protein</fullName>
    </submittedName>
</protein>
<evidence type="ECO:0000313" key="3">
    <source>
        <dbReference type="Proteomes" id="UP000471521"/>
    </source>
</evidence>
<feature type="region of interest" description="Disordered" evidence="1">
    <location>
        <begin position="1"/>
        <end position="51"/>
    </location>
</feature>
<dbReference type="OrthoDB" id="124691at2157"/>
<dbReference type="InterPro" id="IPR055710">
    <property type="entry name" value="DUF7286"/>
</dbReference>
<proteinExistence type="predicted"/>
<name>A0A6B0SMZ2_9EURY</name>
<reference evidence="2 3" key="1">
    <citation type="submission" date="2019-12" db="EMBL/GenBank/DDBJ databases">
        <title>Isolation and characterization of three novel carbon monoxide-oxidizing members of Halobacteria from salione crusts and soils.</title>
        <authorList>
            <person name="Myers M.R."/>
            <person name="King G.M."/>
        </authorList>
    </citation>
    <scope>NUCLEOTIDE SEQUENCE [LARGE SCALE GENOMIC DNA]</scope>
    <source>
        <strain evidence="2 3">PCN9</strain>
    </source>
</reference>
<evidence type="ECO:0000313" key="2">
    <source>
        <dbReference type="EMBL" id="MXR22597.1"/>
    </source>
</evidence>
<accession>A0A6B0SMZ2</accession>
<organism evidence="2 3">
    <name type="scientific">Halobacterium bonnevillei</name>
    <dbReference type="NCBI Taxonomy" id="2692200"/>
    <lineage>
        <taxon>Archaea</taxon>
        <taxon>Methanobacteriati</taxon>
        <taxon>Methanobacteriota</taxon>
        <taxon>Stenosarchaea group</taxon>
        <taxon>Halobacteria</taxon>
        <taxon>Halobacteriales</taxon>
        <taxon>Halobacteriaceae</taxon>
        <taxon>Halobacterium</taxon>
    </lineage>
</organism>
<evidence type="ECO:0000256" key="1">
    <source>
        <dbReference type="SAM" id="MobiDB-lite"/>
    </source>
</evidence>
<dbReference type="Proteomes" id="UP000471521">
    <property type="component" value="Unassembled WGS sequence"/>
</dbReference>